<dbReference type="EMBL" id="JABFTP020000021">
    <property type="protein sequence ID" value="KAL3270079.1"/>
    <property type="molecule type" value="Genomic_DNA"/>
</dbReference>
<keyword evidence="2" id="KW-1185">Reference proteome</keyword>
<reference evidence="1 2" key="1">
    <citation type="journal article" date="2021" name="BMC Biol.">
        <title>Horizontally acquired antibacterial genes associated with adaptive radiation of ladybird beetles.</title>
        <authorList>
            <person name="Li H.S."/>
            <person name="Tang X.F."/>
            <person name="Huang Y.H."/>
            <person name="Xu Z.Y."/>
            <person name="Chen M.L."/>
            <person name="Du X.Y."/>
            <person name="Qiu B.Y."/>
            <person name="Chen P.T."/>
            <person name="Zhang W."/>
            <person name="Slipinski A."/>
            <person name="Escalona H.E."/>
            <person name="Waterhouse R.M."/>
            <person name="Zwick A."/>
            <person name="Pang H."/>
        </authorList>
    </citation>
    <scope>NUCLEOTIDE SEQUENCE [LARGE SCALE GENOMIC DNA]</scope>
    <source>
        <strain evidence="1">SYSU2018</strain>
    </source>
</reference>
<evidence type="ECO:0000313" key="2">
    <source>
        <dbReference type="Proteomes" id="UP001516400"/>
    </source>
</evidence>
<proteinExistence type="predicted"/>
<protein>
    <submittedName>
        <fullName evidence="1">Uncharacterized protein</fullName>
    </submittedName>
</protein>
<name>A0ABD2MV82_9CUCU</name>
<accession>A0ABD2MV82</accession>
<organism evidence="1 2">
    <name type="scientific">Cryptolaemus montrouzieri</name>
    <dbReference type="NCBI Taxonomy" id="559131"/>
    <lineage>
        <taxon>Eukaryota</taxon>
        <taxon>Metazoa</taxon>
        <taxon>Ecdysozoa</taxon>
        <taxon>Arthropoda</taxon>
        <taxon>Hexapoda</taxon>
        <taxon>Insecta</taxon>
        <taxon>Pterygota</taxon>
        <taxon>Neoptera</taxon>
        <taxon>Endopterygota</taxon>
        <taxon>Coleoptera</taxon>
        <taxon>Polyphaga</taxon>
        <taxon>Cucujiformia</taxon>
        <taxon>Coccinelloidea</taxon>
        <taxon>Coccinellidae</taxon>
        <taxon>Scymninae</taxon>
        <taxon>Scymnini</taxon>
        <taxon>Cryptolaemus</taxon>
    </lineage>
</organism>
<dbReference type="Proteomes" id="UP001516400">
    <property type="component" value="Unassembled WGS sequence"/>
</dbReference>
<evidence type="ECO:0000313" key="1">
    <source>
        <dbReference type="EMBL" id="KAL3270079.1"/>
    </source>
</evidence>
<sequence length="152" mass="17123">MILETSPTDVIMISPSLSNCMNICNNNLFNKFQTNNRLTIDTVDNVKKNQPSFGITSQKHPGQAVKIGTKEKIEDKKTNKEVGSKSSSDARLYFENSKSANELRSIKTNEKNDFSRKSDESLKECKSCDENLIKFIFSKHGIQIISDVETIV</sequence>
<comment type="caution">
    <text evidence="1">The sequence shown here is derived from an EMBL/GenBank/DDBJ whole genome shotgun (WGS) entry which is preliminary data.</text>
</comment>
<dbReference type="AlphaFoldDB" id="A0ABD2MV82"/>
<gene>
    <name evidence="1" type="ORF">HHI36_009137</name>
</gene>